<feature type="domain" description="Endonuclease/exonuclease/phosphatase" evidence="2">
    <location>
        <begin position="30"/>
        <end position="190"/>
    </location>
</feature>
<dbReference type="GO" id="GO:0003824">
    <property type="term" value="F:catalytic activity"/>
    <property type="evidence" value="ECO:0007669"/>
    <property type="project" value="InterPro"/>
</dbReference>
<dbReference type="Pfam" id="PF03372">
    <property type="entry name" value="Exo_endo_phos"/>
    <property type="match status" value="1"/>
</dbReference>
<dbReference type="SUPFAM" id="SSF56219">
    <property type="entry name" value="DNase I-like"/>
    <property type="match status" value="1"/>
</dbReference>
<feature type="domain" description="Reverse transcriptase" evidence="1">
    <location>
        <begin position="468"/>
        <end position="587"/>
    </location>
</feature>
<gene>
    <name evidence="3" type="ORF">QN277_028192</name>
</gene>
<dbReference type="EMBL" id="JAWXYG010000009">
    <property type="protein sequence ID" value="KAK4262656.1"/>
    <property type="molecule type" value="Genomic_DNA"/>
</dbReference>
<dbReference type="CDD" id="cd01650">
    <property type="entry name" value="RT_nLTR_like"/>
    <property type="match status" value="1"/>
</dbReference>
<evidence type="ECO:0000259" key="2">
    <source>
        <dbReference type="Pfam" id="PF03372"/>
    </source>
</evidence>
<name>A0AAE1J2P2_9FABA</name>
<sequence length="605" mass="69865">METKMKSGRIRRICRQCKFSQELYIEPEGLAGGLALWWQGNISLTILYKSKNVIHAHVESGSLKVPAIISFVYGPPEERDRRVVWDLLRDLAVNIRGSWLLIGDFNDLLSQSEKEGGNPRSMRKILNFQRLLSDCQVMDLEFKGSSFTWCNKRVGTTIRERIDRALGNVEFREEFDHALVFHIEPIGSDHHVLLAECCFCEVKSEKSFRFEASWTLHEDYLEVVKEGWADVRGMVDNKVADLIRRLEACKVRLVKWSRATSPNFRKLIAQVKLELDRCNRGILTDQSVAETERLTKQLEEAWTKEEIYWWQRSRISWLKCGDRNTKFFHNSVIQRRQRNRIVRLKDGRGVWLEDRKEINQTFNDFYQNLFRSMGPRPMEQALAYVEKVVSDADNTNLMCPVSKQEIEAAVFQIGAGKAPGPDGYSAIFYQSAWKEVGEEVCGMVRDFFEGKAGLDGINATNIVLIPKIEKPEGVHQYRPLGLCNVSYKIIAKILTNRMRSLMDKIISPHQRAFIAGRMIQDNILITHEAFHYLKHKKKGGRWEMALKVDMNKAYDRVEWDFLEAVLLKMGFCQGWVGWLMACITSSAFNLQGMDVRSAIFIQGEG</sequence>
<dbReference type="SUPFAM" id="SSF56672">
    <property type="entry name" value="DNA/RNA polymerases"/>
    <property type="match status" value="1"/>
</dbReference>
<dbReference type="AlphaFoldDB" id="A0AAE1J2P2"/>
<reference evidence="3" key="1">
    <citation type="submission" date="2023-10" db="EMBL/GenBank/DDBJ databases">
        <title>Chromosome-level genome of the transformable northern wattle, Acacia crassicarpa.</title>
        <authorList>
            <person name="Massaro I."/>
            <person name="Sinha N.R."/>
            <person name="Poethig S."/>
            <person name="Leichty A.R."/>
        </authorList>
    </citation>
    <scope>NUCLEOTIDE SEQUENCE</scope>
    <source>
        <strain evidence="3">Acra3RX</strain>
        <tissue evidence="3">Leaf</tissue>
    </source>
</reference>
<dbReference type="InterPro" id="IPR005135">
    <property type="entry name" value="Endo/exonuclease/phosphatase"/>
</dbReference>
<dbReference type="InterPro" id="IPR052343">
    <property type="entry name" value="Retrotransposon-Effector_Assoc"/>
</dbReference>
<evidence type="ECO:0000313" key="4">
    <source>
        <dbReference type="Proteomes" id="UP001293593"/>
    </source>
</evidence>
<dbReference type="PANTHER" id="PTHR46890:SF48">
    <property type="entry name" value="RNA-DIRECTED DNA POLYMERASE"/>
    <property type="match status" value="1"/>
</dbReference>
<accession>A0AAE1J2P2</accession>
<dbReference type="Pfam" id="PF00078">
    <property type="entry name" value="RVT_1"/>
    <property type="match status" value="1"/>
</dbReference>
<dbReference type="InterPro" id="IPR036691">
    <property type="entry name" value="Endo/exonu/phosph_ase_sf"/>
</dbReference>
<keyword evidence="4" id="KW-1185">Reference proteome</keyword>
<organism evidence="3 4">
    <name type="scientific">Acacia crassicarpa</name>
    <name type="common">northern wattle</name>
    <dbReference type="NCBI Taxonomy" id="499986"/>
    <lineage>
        <taxon>Eukaryota</taxon>
        <taxon>Viridiplantae</taxon>
        <taxon>Streptophyta</taxon>
        <taxon>Embryophyta</taxon>
        <taxon>Tracheophyta</taxon>
        <taxon>Spermatophyta</taxon>
        <taxon>Magnoliopsida</taxon>
        <taxon>eudicotyledons</taxon>
        <taxon>Gunneridae</taxon>
        <taxon>Pentapetalae</taxon>
        <taxon>rosids</taxon>
        <taxon>fabids</taxon>
        <taxon>Fabales</taxon>
        <taxon>Fabaceae</taxon>
        <taxon>Caesalpinioideae</taxon>
        <taxon>mimosoid clade</taxon>
        <taxon>Acacieae</taxon>
        <taxon>Acacia</taxon>
    </lineage>
</organism>
<dbReference type="InterPro" id="IPR000477">
    <property type="entry name" value="RT_dom"/>
</dbReference>
<evidence type="ECO:0008006" key="5">
    <source>
        <dbReference type="Google" id="ProtNLM"/>
    </source>
</evidence>
<dbReference type="Proteomes" id="UP001293593">
    <property type="component" value="Unassembled WGS sequence"/>
</dbReference>
<evidence type="ECO:0000313" key="3">
    <source>
        <dbReference type="EMBL" id="KAK4262656.1"/>
    </source>
</evidence>
<evidence type="ECO:0000259" key="1">
    <source>
        <dbReference type="Pfam" id="PF00078"/>
    </source>
</evidence>
<dbReference type="InterPro" id="IPR043502">
    <property type="entry name" value="DNA/RNA_pol_sf"/>
</dbReference>
<proteinExistence type="predicted"/>
<protein>
    <recommendedName>
        <fullName evidence="5">Reverse transcriptase domain-containing protein</fullName>
    </recommendedName>
</protein>
<dbReference type="Gene3D" id="3.60.10.10">
    <property type="entry name" value="Endonuclease/exonuclease/phosphatase"/>
    <property type="match status" value="1"/>
</dbReference>
<comment type="caution">
    <text evidence="3">The sequence shown here is derived from an EMBL/GenBank/DDBJ whole genome shotgun (WGS) entry which is preliminary data.</text>
</comment>
<dbReference type="PANTHER" id="PTHR46890">
    <property type="entry name" value="NON-LTR RETROLELEMENT REVERSE TRANSCRIPTASE-LIKE PROTEIN-RELATED"/>
    <property type="match status" value="1"/>
</dbReference>